<feature type="compositionally biased region" description="Basic and acidic residues" evidence="1">
    <location>
        <begin position="123"/>
        <end position="137"/>
    </location>
</feature>
<organism evidence="2 3">
    <name type="scientific">Leucocoprinus leucothites</name>
    <dbReference type="NCBI Taxonomy" id="201217"/>
    <lineage>
        <taxon>Eukaryota</taxon>
        <taxon>Fungi</taxon>
        <taxon>Dikarya</taxon>
        <taxon>Basidiomycota</taxon>
        <taxon>Agaricomycotina</taxon>
        <taxon>Agaricomycetes</taxon>
        <taxon>Agaricomycetidae</taxon>
        <taxon>Agaricales</taxon>
        <taxon>Agaricineae</taxon>
        <taxon>Agaricaceae</taxon>
        <taxon>Leucocoprinus</taxon>
    </lineage>
</organism>
<gene>
    <name evidence="2" type="ORF">D9756_001409</name>
</gene>
<feature type="compositionally biased region" description="Low complexity" evidence="1">
    <location>
        <begin position="163"/>
        <end position="176"/>
    </location>
</feature>
<protein>
    <submittedName>
        <fullName evidence="2">Uncharacterized protein</fullName>
    </submittedName>
</protein>
<evidence type="ECO:0000313" key="2">
    <source>
        <dbReference type="EMBL" id="KAF5358332.1"/>
    </source>
</evidence>
<feature type="region of interest" description="Disordered" evidence="1">
    <location>
        <begin position="93"/>
        <end position="207"/>
    </location>
</feature>
<feature type="compositionally biased region" description="Polar residues" evidence="1">
    <location>
        <begin position="186"/>
        <end position="196"/>
    </location>
</feature>
<dbReference type="AlphaFoldDB" id="A0A8H5G4P3"/>
<accession>A0A8H5G4P3</accession>
<dbReference type="EMBL" id="JAACJO010000005">
    <property type="protein sequence ID" value="KAF5358332.1"/>
    <property type="molecule type" value="Genomic_DNA"/>
</dbReference>
<keyword evidence="3" id="KW-1185">Reference proteome</keyword>
<proteinExistence type="predicted"/>
<evidence type="ECO:0000256" key="1">
    <source>
        <dbReference type="SAM" id="MobiDB-lite"/>
    </source>
</evidence>
<name>A0A8H5G4P3_9AGAR</name>
<feature type="compositionally biased region" description="Polar residues" evidence="1">
    <location>
        <begin position="99"/>
        <end position="122"/>
    </location>
</feature>
<reference evidence="2 3" key="1">
    <citation type="journal article" date="2020" name="ISME J.">
        <title>Uncovering the hidden diversity of litter-decomposition mechanisms in mushroom-forming fungi.</title>
        <authorList>
            <person name="Floudas D."/>
            <person name="Bentzer J."/>
            <person name="Ahren D."/>
            <person name="Johansson T."/>
            <person name="Persson P."/>
            <person name="Tunlid A."/>
        </authorList>
    </citation>
    <scope>NUCLEOTIDE SEQUENCE [LARGE SCALE GENOMIC DNA]</scope>
    <source>
        <strain evidence="2 3">CBS 146.42</strain>
    </source>
</reference>
<dbReference type="OrthoDB" id="2987718at2759"/>
<comment type="caution">
    <text evidence="2">The sequence shown here is derived from an EMBL/GenBank/DDBJ whole genome shotgun (WGS) entry which is preliminary data.</text>
</comment>
<dbReference type="Proteomes" id="UP000559027">
    <property type="component" value="Unassembled WGS sequence"/>
</dbReference>
<evidence type="ECO:0000313" key="3">
    <source>
        <dbReference type="Proteomes" id="UP000559027"/>
    </source>
</evidence>
<sequence>MLILKPEENVARVRDLARLMSKTHSKDALKDFKEIVCTAYLKQLDLSIPYYAHSSKRRQKFKDHVLRSDRMLCHYATQWPVDAYAQLWEKTARRRSQRQKGQVTATPSNSHINNTTGSNANHTRNDEDSSTDIEPRPRIVTFIGKPPPSVITRKESAAKRRAQSIAPSPSQSSSSSPIPPICHTIPTASLSAQSRTAGGADRKESHPSPCAICGYLPPIPEDIRVNLRQQFSDAVHVIPNLAKSGLIHDHHLRLLLSLSEQARLEFCDRLPRNNFSALDLATIADRLVNSTSSKGMNHPGIGSMPDELQIGYERADTVFQWPDDETQQALKTAPDILSVLKRATGLDTEPAFFSRIIELSHRHGKKFIDRYKPYSQASAEMLRSAVVLVLKDEPRLCSYEDAWPVRYYLLWCARGTRTLAPGTNHHSTRKPLIDILQAKAPTIVEHPRTDDDASYTTQSHFCPIHIPPDLNRVSETIRTFFARSGMEELVVPLALNGVTTEQQFTLFHDDVKVLVVC</sequence>